<proteinExistence type="evidence at transcript level"/>
<dbReference type="EMBL" id="EF087447">
    <property type="protein sequence ID" value="ABK26689.1"/>
    <property type="molecule type" value="mRNA"/>
</dbReference>
<keyword evidence="1" id="KW-0812">Transmembrane</keyword>
<organism evidence="2">
    <name type="scientific">Picea sitchensis</name>
    <name type="common">Sitka spruce</name>
    <name type="synonym">Pinus sitchensis</name>
    <dbReference type="NCBI Taxonomy" id="3332"/>
    <lineage>
        <taxon>Eukaryota</taxon>
        <taxon>Viridiplantae</taxon>
        <taxon>Streptophyta</taxon>
        <taxon>Embryophyta</taxon>
        <taxon>Tracheophyta</taxon>
        <taxon>Spermatophyta</taxon>
        <taxon>Pinopsida</taxon>
        <taxon>Pinidae</taxon>
        <taxon>Conifers I</taxon>
        <taxon>Pinales</taxon>
        <taxon>Pinaceae</taxon>
        <taxon>Picea</taxon>
    </lineage>
</organism>
<protein>
    <submittedName>
        <fullName evidence="2">Uncharacterized protein</fullName>
    </submittedName>
</protein>
<evidence type="ECO:0000313" key="2">
    <source>
        <dbReference type="EMBL" id="ABK26689.1"/>
    </source>
</evidence>
<name>A9P1C8_PICSI</name>
<keyword evidence="1" id="KW-1133">Transmembrane helix</keyword>
<dbReference type="AlphaFoldDB" id="A9P1C8"/>
<accession>A9P1C8</accession>
<evidence type="ECO:0000256" key="1">
    <source>
        <dbReference type="SAM" id="Phobius"/>
    </source>
</evidence>
<sequence length="34" mass="3730">MGLVRTVEGAENIVSWTTLSSFFFGISLSLLLLQ</sequence>
<reference evidence="2" key="1">
    <citation type="journal article" date="2008" name="BMC Genomics">
        <title>A conifer genomics resource of 200,000 spruce (Picea spp.) ESTs and 6,464 high-quality, sequence-finished full-length cDNAs for Sitka spruce (Picea sitchensis).</title>
        <authorList>
            <person name="Ralph S.G."/>
            <person name="Chun H.J."/>
            <person name="Kolosova N."/>
            <person name="Cooper D."/>
            <person name="Oddy C."/>
            <person name="Ritland C.E."/>
            <person name="Kirkpatrick R."/>
            <person name="Moore R."/>
            <person name="Barber S."/>
            <person name="Holt R.A."/>
            <person name="Jones S.J."/>
            <person name="Marra M.A."/>
            <person name="Douglas C.J."/>
            <person name="Ritland K."/>
            <person name="Bohlmann J."/>
        </authorList>
    </citation>
    <scope>NUCLEOTIDE SEQUENCE</scope>
    <source>
        <tissue evidence="2">Bark</tissue>
    </source>
</reference>
<keyword evidence="1" id="KW-0472">Membrane</keyword>
<feature type="transmembrane region" description="Helical" evidence="1">
    <location>
        <begin position="13"/>
        <end position="33"/>
    </location>
</feature>